<dbReference type="PANTHER" id="PTHR42732">
    <property type="entry name" value="BETA-GALACTOSIDASE"/>
    <property type="match status" value="1"/>
</dbReference>
<proteinExistence type="predicted"/>
<keyword evidence="2" id="KW-1185">Reference proteome</keyword>
<protein>
    <submittedName>
        <fullName evidence="1">Mannosylglycoprotein endo-beta-mannosidase</fullName>
    </submittedName>
</protein>
<gene>
    <name evidence="1" type="primary">EBM</name>
    <name evidence="1" type="ORF">AK812_SmicGene17813</name>
</gene>
<accession>A0A1Q9DWV6</accession>
<dbReference type="SUPFAM" id="SSF51445">
    <property type="entry name" value="(Trans)glycosidases"/>
    <property type="match status" value="1"/>
</dbReference>
<dbReference type="InterPro" id="IPR017853">
    <property type="entry name" value="GH"/>
</dbReference>
<evidence type="ECO:0000313" key="2">
    <source>
        <dbReference type="Proteomes" id="UP000186817"/>
    </source>
</evidence>
<comment type="caution">
    <text evidence="1">The sequence shown here is derived from an EMBL/GenBank/DDBJ whole genome shotgun (WGS) entry which is preliminary data.</text>
</comment>
<dbReference type="Proteomes" id="UP000186817">
    <property type="component" value="Unassembled WGS sequence"/>
</dbReference>
<sequence length="436" mass="47946">MIAEGGGSTEAAEVVGSEAWELWSPTKPTLHMAKLSLCSSARSTCNDSVDFKFSLRMISRTAEPLQGPKGEVALLLNGEAFLQSGVLYQAYWPESLITPPSEEAMLQDLRSIKNSGFNMVRVHAAVLPAMFYHFCDLEGLLVWQDFPAGDGRALPIWDAARGTLELILEVRVLAYGYLGRTLRPSPAMDPDTDALLCHGKEDVVQLCLDAVLPLLSQIPEGVLTFGLCSRVRFGLHLPTRQHSRLVDLCTLALRQHFPGEPFLAFKIQYNPQLPPHRDCQNAHLPNLAIELLPAAEGGTWVESSHGSVAVECQDGRVRWGTVMTGSYRFSARRLLHSSYPGHGIRVLLVAWVPSSWQRCPTLLMQEVLDLGFVAPTPSQAQRAKESIWGPHTCWQPPISAATVQWGRGQLKPAPPEAIELEDSEDDVVIGALTECM</sequence>
<name>A0A1Q9DWV6_SYMMI</name>
<dbReference type="InterPro" id="IPR051913">
    <property type="entry name" value="GH2_Domain-Containing"/>
</dbReference>
<dbReference type="OrthoDB" id="408320at2759"/>
<dbReference type="Gene3D" id="3.20.20.80">
    <property type="entry name" value="Glycosidases"/>
    <property type="match status" value="1"/>
</dbReference>
<evidence type="ECO:0000313" key="1">
    <source>
        <dbReference type="EMBL" id="OLP99629.1"/>
    </source>
</evidence>
<organism evidence="1 2">
    <name type="scientific">Symbiodinium microadriaticum</name>
    <name type="common">Dinoflagellate</name>
    <name type="synonym">Zooxanthella microadriatica</name>
    <dbReference type="NCBI Taxonomy" id="2951"/>
    <lineage>
        <taxon>Eukaryota</taxon>
        <taxon>Sar</taxon>
        <taxon>Alveolata</taxon>
        <taxon>Dinophyceae</taxon>
        <taxon>Suessiales</taxon>
        <taxon>Symbiodiniaceae</taxon>
        <taxon>Symbiodinium</taxon>
    </lineage>
</organism>
<dbReference type="AlphaFoldDB" id="A0A1Q9DWV6"/>
<dbReference type="PANTHER" id="PTHR42732:SF2">
    <property type="entry name" value="BETA-MANNOSIDASE"/>
    <property type="match status" value="1"/>
</dbReference>
<dbReference type="EMBL" id="LSRX01000355">
    <property type="protein sequence ID" value="OLP99629.1"/>
    <property type="molecule type" value="Genomic_DNA"/>
</dbReference>
<reference evidence="1 2" key="1">
    <citation type="submission" date="2016-02" db="EMBL/GenBank/DDBJ databases">
        <title>Genome analysis of coral dinoflagellate symbionts highlights evolutionary adaptations to a symbiotic lifestyle.</title>
        <authorList>
            <person name="Aranda M."/>
            <person name="Li Y."/>
            <person name="Liew Y.J."/>
            <person name="Baumgarten S."/>
            <person name="Simakov O."/>
            <person name="Wilson M."/>
            <person name="Piel J."/>
            <person name="Ashoor H."/>
            <person name="Bougouffa S."/>
            <person name="Bajic V.B."/>
            <person name="Ryu T."/>
            <person name="Ravasi T."/>
            <person name="Bayer T."/>
            <person name="Micklem G."/>
            <person name="Kim H."/>
            <person name="Bhak J."/>
            <person name="Lajeunesse T.C."/>
            <person name="Voolstra C.R."/>
        </authorList>
    </citation>
    <scope>NUCLEOTIDE SEQUENCE [LARGE SCALE GENOMIC DNA]</scope>
    <source>
        <strain evidence="1 2">CCMP2467</strain>
    </source>
</reference>